<dbReference type="RefSeq" id="WP_379764411.1">
    <property type="nucleotide sequence ID" value="NZ_JBHSCL010000004.1"/>
</dbReference>
<protein>
    <submittedName>
        <fullName evidence="4">PQQ-dependent sugar dehydrogenase</fullName>
        <ecNumber evidence="4">1.1.5.-</ecNumber>
    </submittedName>
</protein>
<dbReference type="InterPro" id="IPR011041">
    <property type="entry name" value="Quinoprot_gluc/sorb_DH_b-prop"/>
</dbReference>
<dbReference type="Gene3D" id="2.120.10.30">
    <property type="entry name" value="TolB, C-terminal domain"/>
    <property type="match status" value="1"/>
</dbReference>
<evidence type="ECO:0000256" key="2">
    <source>
        <dbReference type="SAM" id="SignalP"/>
    </source>
</evidence>
<accession>A0ABV8PNK5</accession>
<dbReference type="InterPro" id="IPR012938">
    <property type="entry name" value="Glc/Sorbosone_DH"/>
</dbReference>
<proteinExistence type="predicted"/>
<organism evidence="4 5">
    <name type="scientific">Flagellimonas marina</name>
    <dbReference type="NCBI Taxonomy" id="1775168"/>
    <lineage>
        <taxon>Bacteria</taxon>
        <taxon>Pseudomonadati</taxon>
        <taxon>Bacteroidota</taxon>
        <taxon>Flavobacteriia</taxon>
        <taxon>Flavobacteriales</taxon>
        <taxon>Flavobacteriaceae</taxon>
        <taxon>Flagellimonas</taxon>
    </lineage>
</organism>
<dbReference type="PANTHER" id="PTHR19328">
    <property type="entry name" value="HEDGEHOG-INTERACTING PROTEIN"/>
    <property type="match status" value="1"/>
</dbReference>
<dbReference type="SUPFAM" id="SSF50952">
    <property type="entry name" value="Soluble quinoprotein glucose dehydrogenase"/>
    <property type="match status" value="1"/>
</dbReference>
<gene>
    <name evidence="4" type="ORF">ACFOWS_10950</name>
</gene>
<name>A0ABV8PNK5_9FLAO</name>
<evidence type="ECO:0000313" key="5">
    <source>
        <dbReference type="Proteomes" id="UP001595841"/>
    </source>
</evidence>
<keyword evidence="4" id="KW-0560">Oxidoreductase</keyword>
<feature type="chain" id="PRO_5046831294" evidence="2">
    <location>
        <begin position="22"/>
        <end position="441"/>
    </location>
</feature>
<evidence type="ECO:0000313" key="4">
    <source>
        <dbReference type="EMBL" id="MFC4220656.1"/>
    </source>
</evidence>
<feature type="compositionally biased region" description="Acidic residues" evidence="1">
    <location>
        <begin position="64"/>
        <end position="75"/>
    </location>
</feature>
<feature type="region of interest" description="Disordered" evidence="1">
    <location>
        <begin position="26"/>
        <end position="83"/>
    </location>
</feature>
<keyword evidence="5" id="KW-1185">Reference proteome</keyword>
<feature type="compositionally biased region" description="Acidic residues" evidence="1">
    <location>
        <begin position="33"/>
        <end position="56"/>
    </location>
</feature>
<dbReference type="Proteomes" id="UP001595841">
    <property type="component" value="Unassembled WGS sequence"/>
</dbReference>
<evidence type="ECO:0000256" key="1">
    <source>
        <dbReference type="SAM" id="MobiDB-lite"/>
    </source>
</evidence>
<dbReference type="EMBL" id="JBHSCL010000004">
    <property type="protein sequence ID" value="MFC4220656.1"/>
    <property type="molecule type" value="Genomic_DNA"/>
</dbReference>
<dbReference type="Pfam" id="PF07995">
    <property type="entry name" value="GSDH"/>
    <property type="match status" value="1"/>
</dbReference>
<dbReference type="PANTHER" id="PTHR19328:SF75">
    <property type="entry name" value="ALDOSE SUGAR DEHYDROGENASE YLII"/>
    <property type="match status" value="1"/>
</dbReference>
<keyword evidence="2" id="KW-0732">Signal</keyword>
<dbReference type="GO" id="GO:0016491">
    <property type="term" value="F:oxidoreductase activity"/>
    <property type="evidence" value="ECO:0007669"/>
    <property type="project" value="UniProtKB-KW"/>
</dbReference>
<feature type="domain" description="Glucose/Sorbosone dehydrogenase" evidence="3">
    <location>
        <begin position="106"/>
        <end position="438"/>
    </location>
</feature>
<feature type="signal peptide" evidence="2">
    <location>
        <begin position="1"/>
        <end position="21"/>
    </location>
</feature>
<reference evidence="5" key="1">
    <citation type="journal article" date="2019" name="Int. J. Syst. Evol. Microbiol.">
        <title>The Global Catalogue of Microorganisms (GCM) 10K type strain sequencing project: providing services to taxonomists for standard genome sequencing and annotation.</title>
        <authorList>
            <consortium name="The Broad Institute Genomics Platform"/>
            <consortium name="The Broad Institute Genome Sequencing Center for Infectious Disease"/>
            <person name="Wu L."/>
            <person name="Ma J."/>
        </authorList>
    </citation>
    <scope>NUCLEOTIDE SEQUENCE [LARGE SCALE GENOMIC DNA]</scope>
    <source>
        <strain evidence="5">CGMCC 1.15774</strain>
    </source>
</reference>
<dbReference type="InterPro" id="IPR011042">
    <property type="entry name" value="6-blade_b-propeller_TolB-like"/>
</dbReference>
<comment type="caution">
    <text evidence="4">The sequence shown here is derived from an EMBL/GenBank/DDBJ whole genome shotgun (WGS) entry which is preliminary data.</text>
</comment>
<evidence type="ECO:0000259" key="3">
    <source>
        <dbReference type="Pfam" id="PF07995"/>
    </source>
</evidence>
<dbReference type="EC" id="1.1.5.-" evidence="4"/>
<sequence>MNLFKNSIWLVFLLIVVAVQLSCSSNDTPEIPNTEDQEGSNDDDNSGDDGDQDISDDGPSTPDEPLDPVETDDPNSDYSPAFDGQTRIAGVLTETEYTVSVFATGLTKPWGMAHLPDGRILVTEKGGTMRLVSVTGVVGSSITGIPTVNSAGQGGLLDVAIDPNFEENRMIYWTFSQNGPDGTATAVAKGRLSDSEDEVEDATVIYTAIPEFDGTAHYGSRLAWDGQGNLFVSTGDRSSTITRPEAQELDAALGKVLRITTDGEPAPGNPFLSETGILPEIYSYGHRNVQGLAVHPVSGDLWEAELGPRGGDEVNLIEAGADYGWPTISYGLEYNGTAIGAGITQQSGMEQPNYYWDPVVSPSGIDFYSGNLIPEWTNNLFLAALSGEHVVRLVIEENSIVGEERLLESEGRRFRDVLDGADGAIYALTDGDNAVIYRIGL</sequence>